<feature type="region of interest" description="Disordered" evidence="13">
    <location>
        <begin position="267"/>
        <end position="353"/>
    </location>
</feature>
<dbReference type="CDD" id="cd01994">
    <property type="entry name" value="AANH_PF0828-like"/>
    <property type="match status" value="1"/>
</dbReference>
<dbReference type="InterPro" id="IPR002761">
    <property type="entry name" value="Diphthami_syn_dom"/>
</dbReference>
<comment type="caution">
    <text evidence="15">The sequence shown here is derived from an EMBL/GenBank/DDBJ whole genome shotgun (WGS) entry which is preliminary data.</text>
</comment>
<dbReference type="UniPathway" id="UPA00559"/>
<keyword evidence="6" id="KW-0547">Nucleotide-binding</keyword>
<evidence type="ECO:0000313" key="15">
    <source>
        <dbReference type="EMBL" id="RXN37928.1"/>
    </source>
</evidence>
<organism evidence="15 16">
    <name type="scientific">Labeo rohita</name>
    <name type="common">Indian major carp</name>
    <name type="synonym">Cyprinus rohita</name>
    <dbReference type="NCBI Taxonomy" id="84645"/>
    <lineage>
        <taxon>Eukaryota</taxon>
        <taxon>Metazoa</taxon>
        <taxon>Chordata</taxon>
        <taxon>Craniata</taxon>
        <taxon>Vertebrata</taxon>
        <taxon>Euteleostomi</taxon>
        <taxon>Actinopterygii</taxon>
        <taxon>Neopterygii</taxon>
        <taxon>Teleostei</taxon>
        <taxon>Ostariophysi</taxon>
        <taxon>Cypriniformes</taxon>
        <taxon>Cyprinidae</taxon>
        <taxon>Labeoninae</taxon>
        <taxon>Labeonini</taxon>
        <taxon>Labeo</taxon>
    </lineage>
</organism>
<evidence type="ECO:0000256" key="3">
    <source>
        <dbReference type="ARBA" id="ARBA00012089"/>
    </source>
</evidence>
<comment type="pathway">
    <text evidence="1">Protein modification; peptidyl-diphthamide biosynthesis.</text>
</comment>
<evidence type="ECO:0000256" key="8">
    <source>
        <dbReference type="ARBA" id="ARBA00029814"/>
    </source>
</evidence>
<feature type="compositionally biased region" description="Basic and acidic residues" evidence="13">
    <location>
        <begin position="334"/>
        <end position="353"/>
    </location>
</feature>
<keyword evidence="16" id="KW-1185">Reference proteome</keyword>
<keyword evidence="5 15" id="KW-0436">Ligase</keyword>
<dbReference type="FunFam" id="3.90.1490.10:FF:000001">
    <property type="entry name" value="Diphthine--ammonia ligase"/>
    <property type="match status" value="1"/>
</dbReference>
<evidence type="ECO:0000256" key="6">
    <source>
        <dbReference type="ARBA" id="ARBA00022741"/>
    </source>
</evidence>
<evidence type="ECO:0000256" key="4">
    <source>
        <dbReference type="ARBA" id="ARBA00018426"/>
    </source>
</evidence>
<dbReference type="PANTHER" id="PTHR12196:SF2">
    <property type="entry name" value="DIPHTHINE--AMMONIA LIGASE"/>
    <property type="match status" value="1"/>
</dbReference>
<evidence type="ECO:0000256" key="2">
    <source>
        <dbReference type="ARBA" id="ARBA00008496"/>
    </source>
</evidence>
<dbReference type="FunFam" id="3.40.50.620:FF:000145">
    <property type="entry name" value="ATP-binding domain containing protein"/>
    <property type="match status" value="1"/>
</dbReference>
<dbReference type="SUPFAM" id="SSF52402">
    <property type="entry name" value="Adenine nucleotide alpha hydrolases-like"/>
    <property type="match status" value="1"/>
</dbReference>
<dbReference type="GO" id="GO:0017178">
    <property type="term" value="F:diphthine-ammonia ligase activity"/>
    <property type="evidence" value="ECO:0007669"/>
    <property type="project" value="UniProtKB-EC"/>
</dbReference>
<sequence>MAIIRKFHCTRVPDELDSYMYQTVGHQAIDLYAEAMDVPLYRRTIEGSSVHTGREYSQTEGDEVEDLYQLLKLVKEKERVEAVSVGAILSDYQRVRVENVCTRLQLQPLAYLWRRDQATLLREIISSGLHALLIKVAAYGLDPQKHLGKSLAEMEPYLHELSEKYGVHICGEGGEYETFTVDCPLFKKKIVIDSMETIIHSADAFAPVGYLRFTRMHTEDKSEFEDEPYVRFGSHHVRESQLLAPRSGVFVYACVLLCVGGGSVLRGDENTSPKKATPAAVRPSARPAASSPHSARRSAGAQGNSCPAPLEKLPHAAVERTLRHADGSALTSALEERAPAERGRGGRGERRLP</sequence>
<evidence type="ECO:0000256" key="1">
    <source>
        <dbReference type="ARBA" id="ARBA00005156"/>
    </source>
</evidence>
<dbReference type="GO" id="GO:0005524">
    <property type="term" value="F:ATP binding"/>
    <property type="evidence" value="ECO:0007669"/>
    <property type="project" value="UniProtKB-KW"/>
</dbReference>
<dbReference type="STRING" id="84645.A0A498P1K9"/>
<dbReference type="Pfam" id="PF01902">
    <property type="entry name" value="Diphthami_syn_2"/>
    <property type="match status" value="1"/>
</dbReference>
<comment type="catalytic activity">
    <reaction evidence="12">
        <text>diphthine-[translation elongation factor 2] + NH4(+) + ATP = diphthamide-[translation elongation factor 2] + AMP + diphosphate + H(+)</text>
        <dbReference type="Rhea" id="RHEA:19753"/>
        <dbReference type="Rhea" id="RHEA-COMP:10172"/>
        <dbReference type="Rhea" id="RHEA-COMP:10174"/>
        <dbReference type="ChEBI" id="CHEBI:15378"/>
        <dbReference type="ChEBI" id="CHEBI:16692"/>
        <dbReference type="ChEBI" id="CHEBI:28938"/>
        <dbReference type="ChEBI" id="CHEBI:30616"/>
        <dbReference type="ChEBI" id="CHEBI:33019"/>
        <dbReference type="ChEBI" id="CHEBI:82696"/>
        <dbReference type="ChEBI" id="CHEBI:456215"/>
        <dbReference type="EC" id="6.3.1.14"/>
    </reaction>
</comment>
<feature type="compositionally biased region" description="Low complexity" evidence="13">
    <location>
        <begin position="276"/>
        <end position="301"/>
    </location>
</feature>
<evidence type="ECO:0000256" key="12">
    <source>
        <dbReference type="ARBA" id="ARBA00048108"/>
    </source>
</evidence>
<feature type="compositionally biased region" description="Basic and acidic residues" evidence="13">
    <location>
        <begin position="312"/>
        <end position="326"/>
    </location>
</feature>
<evidence type="ECO:0000259" key="14">
    <source>
        <dbReference type="Pfam" id="PF01902"/>
    </source>
</evidence>
<proteinExistence type="inferred from homology"/>
<evidence type="ECO:0000313" key="16">
    <source>
        <dbReference type="Proteomes" id="UP000290572"/>
    </source>
</evidence>
<name>A0A498P1K9_LABRO</name>
<dbReference type="NCBIfam" id="TIGR00290">
    <property type="entry name" value="MJ0570_dom"/>
    <property type="match status" value="1"/>
</dbReference>
<reference evidence="15 16" key="1">
    <citation type="submission" date="2018-03" db="EMBL/GenBank/DDBJ databases">
        <title>Draft genome sequence of Rohu Carp (Labeo rohita).</title>
        <authorList>
            <person name="Das P."/>
            <person name="Kushwaha B."/>
            <person name="Joshi C.G."/>
            <person name="Kumar D."/>
            <person name="Nagpure N.S."/>
            <person name="Sahoo L."/>
            <person name="Das S.P."/>
            <person name="Bit A."/>
            <person name="Patnaik S."/>
            <person name="Meher P.K."/>
            <person name="Jayasankar P."/>
            <person name="Koringa P.G."/>
            <person name="Patel N.V."/>
            <person name="Hinsu A.T."/>
            <person name="Kumar R."/>
            <person name="Pandey M."/>
            <person name="Agarwal S."/>
            <person name="Srivastava S."/>
            <person name="Singh M."/>
            <person name="Iquebal M.A."/>
            <person name="Jaiswal S."/>
            <person name="Angadi U.B."/>
            <person name="Kumar N."/>
            <person name="Raza M."/>
            <person name="Shah T.M."/>
            <person name="Rai A."/>
            <person name="Jena J.K."/>
        </authorList>
    </citation>
    <scope>NUCLEOTIDE SEQUENCE [LARGE SCALE GENOMIC DNA]</scope>
    <source>
        <strain evidence="15">DASCIFA01</strain>
        <tissue evidence="15">Testis</tissue>
    </source>
</reference>
<dbReference type="InterPro" id="IPR030662">
    <property type="entry name" value="DPH6/MJ0570"/>
</dbReference>
<keyword evidence="7" id="KW-0067">ATP-binding</keyword>
<gene>
    <name evidence="15" type="ORF">ROHU_001587</name>
</gene>
<evidence type="ECO:0000256" key="11">
    <source>
        <dbReference type="ARBA" id="ARBA00032849"/>
    </source>
</evidence>
<dbReference type="PANTHER" id="PTHR12196">
    <property type="entry name" value="DOMAIN OF UNKNOWN FUNCTION 71 DUF71 -CONTAINING PROTEIN"/>
    <property type="match status" value="1"/>
</dbReference>
<dbReference type="GO" id="GO:0017183">
    <property type="term" value="P:protein histidyl modification to diphthamide"/>
    <property type="evidence" value="ECO:0007669"/>
    <property type="project" value="UniProtKB-UniPathway"/>
</dbReference>
<evidence type="ECO:0000256" key="10">
    <source>
        <dbReference type="ARBA" id="ARBA00031552"/>
    </source>
</evidence>
<dbReference type="AlphaFoldDB" id="A0A498P1K9"/>
<dbReference type="InterPro" id="IPR014729">
    <property type="entry name" value="Rossmann-like_a/b/a_fold"/>
</dbReference>
<comment type="similarity">
    <text evidence="2">Belongs to the Diphthine--ammonia ligase family.</text>
</comment>
<protein>
    <recommendedName>
        <fullName evidence="4">Diphthine--ammonia ligase</fullName>
        <ecNumber evidence="3">6.3.1.14</ecNumber>
    </recommendedName>
    <alternativeName>
        <fullName evidence="9">ATP-binding domain-containing protein 4</fullName>
    </alternativeName>
    <alternativeName>
        <fullName evidence="8">Diphthamide synthase</fullName>
    </alternativeName>
    <alternativeName>
        <fullName evidence="10">Diphthamide synthetase</fullName>
    </alternativeName>
    <alternativeName>
        <fullName evidence="11">Protein DPH6 homolog</fullName>
    </alternativeName>
</protein>
<evidence type="ECO:0000256" key="9">
    <source>
        <dbReference type="ARBA" id="ARBA00031202"/>
    </source>
</evidence>
<dbReference type="EC" id="6.3.1.14" evidence="3"/>
<feature type="domain" description="Diphthamide synthase" evidence="14">
    <location>
        <begin position="12"/>
        <end position="205"/>
    </location>
</feature>
<dbReference type="Gene3D" id="3.90.1490.10">
    <property type="entry name" value="putative n-type atp pyrophosphatase, domain 2"/>
    <property type="match status" value="1"/>
</dbReference>
<dbReference type="EMBL" id="QBIY01005292">
    <property type="protein sequence ID" value="RXN37928.1"/>
    <property type="molecule type" value="Genomic_DNA"/>
</dbReference>
<evidence type="ECO:0000256" key="5">
    <source>
        <dbReference type="ARBA" id="ARBA00022598"/>
    </source>
</evidence>
<dbReference type="Proteomes" id="UP000290572">
    <property type="component" value="Unassembled WGS sequence"/>
</dbReference>
<dbReference type="Gene3D" id="3.40.50.620">
    <property type="entry name" value="HUPs"/>
    <property type="match status" value="1"/>
</dbReference>
<evidence type="ECO:0000256" key="7">
    <source>
        <dbReference type="ARBA" id="ARBA00022840"/>
    </source>
</evidence>
<evidence type="ECO:0000256" key="13">
    <source>
        <dbReference type="SAM" id="MobiDB-lite"/>
    </source>
</evidence>
<accession>A0A498P1K9</accession>